<accession>A0ABT2DB84</accession>
<name>A0ABT2DB84_9BURK</name>
<reference evidence="1 2" key="1">
    <citation type="submission" date="2022-08" db="EMBL/GenBank/DDBJ databases">
        <title>Reclassification of Massilia species as members of the genera Telluria, Duganella, Pseudoduganella, Mokoshia gen. nov. and Zemynaea gen. nov. using orthogonal and non-orthogonal genome-based approaches.</title>
        <authorList>
            <person name="Bowman J.P."/>
        </authorList>
    </citation>
    <scope>NUCLEOTIDE SEQUENCE [LARGE SCALE GENOMIC DNA]</scope>
    <source>
        <strain evidence="1 2">JCM 31605</strain>
    </source>
</reference>
<dbReference type="EMBL" id="JANUHB010000002">
    <property type="protein sequence ID" value="MCS0808587.1"/>
    <property type="molecule type" value="Genomic_DNA"/>
</dbReference>
<organism evidence="1 2">
    <name type="scientific">Massilia agilis</name>
    <dbReference type="NCBI Taxonomy" id="1811226"/>
    <lineage>
        <taxon>Bacteria</taxon>
        <taxon>Pseudomonadati</taxon>
        <taxon>Pseudomonadota</taxon>
        <taxon>Betaproteobacteria</taxon>
        <taxon>Burkholderiales</taxon>
        <taxon>Oxalobacteraceae</taxon>
        <taxon>Telluria group</taxon>
        <taxon>Massilia</taxon>
    </lineage>
</organism>
<sequence length="94" mass="10907">MSAQLHPLDLSRKFLRAQKYGRIFCFTWAISSPQVSHKFCGQDCEQGPAHDSKLLIFRKKFIELKFVAAWLAERFPPKPRLSHNFCGKDCEQGH</sequence>
<dbReference type="RefSeq" id="WP_258822351.1">
    <property type="nucleotide sequence ID" value="NZ_JANUHB010000002.1"/>
</dbReference>
<gene>
    <name evidence="1" type="ORF">NX774_11715</name>
</gene>
<evidence type="ECO:0000313" key="2">
    <source>
        <dbReference type="Proteomes" id="UP001206126"/>
    </source>
</evidence>
<comment type="caution">
    <text evidence="1">The sequence shown here is derived from an EMBL/GenBank/DDBJ whole genome shotgun (WGS) entry which is preliminary data.</text>
</comment>
<evidence type="ECO:0000313" key="1">
    <source>
        <dbReference type="EMBL" id="MCS0808587.1"/>
    </source>
</evidence>
<proteinExistence type="predicted"/>
<keyword evidence="2" id="KW-1185">Reference proteome</keyword>
<protein>
    <submittedName>
        <fullName evidence="1">Uncharacterized protein</fullName>
    </submittedName>
</protein>
<dbReference type="Proteomes" id="UP001206126">
    <property type="component" value="Unassembled WGS sequence"/>
</dbReference>